<feature type="non-terminal residue" evidence="2">
    <location>
        <position position="1"/>
    </location>
</feature>
<gene>
    <name evidence="2" type="ORF">CC78DRAFT_480106</name>
</gene>
<sequence>VYVDNFIIFLNSLKEYKRYLRKLFERLNRLYFLLSAKKYYLSYLSAILLRQKVDALGLSITNKRLVALYNLEFLKTAAVLEMYISTINFLYNKTAYYT</sequence>
<evidence type="ECO:0000259" key="1">
    <source>
        <dbReference type="PROSITE" id="PS50878"/>
    </source>
</evidence>
<dbReference type="EMBL" id="ML986794">
    <property type="protein sequence ID" value="KAF2258042.1"/>
    <property type="molecule type" value="Genomic_DNA"/>
</dbReference>
<dbReference type="OrthoDB" id="420169at2759"/>
<keyword evidence="3" id="KW-1185">Reference proteome</keyword>
<dbReference type="InterPro" id="IPR000477">
    <property type="entry name" value="RT_dom"/>
</dbReference>
<reference evidence="3" key="1">
    <citation type="journal article" date="2020" name="Stud. Mycol.">
        <title>101 Dothideomycetes genomes: A test case for predicting lifestyles and emergence of pathogens.</title>
        <authorList>
            <person name="Haridas S."/>
            <person name="Albert R."/>
            <person name="Binder M."/>
            <person name="Bloem J."/>
            <person name="LaButti K."/>
            <person name="Salamov A."/>
            <person name="Andreopoulos B."/>
            <person name="Baker S."/>
            <person name="Barry K."/>
            <person name="Bills G."/>
            <person name="Bluhm B."/>
            <person name="Cannon C."/>
            <person name="Castanera R."/>
            <person name="Culley D."/>
            <person name="Daum C."/>
            <person name="Ezra D."/>
            <person name="Gonzalez J."/>
            <person name="Henrissat B."/>
            <person name="Kuo A."/>
            <person name="Liang C."/>
            <person name="Lipzen A."/>
            <person name="Lutzoni F."/>
            <person name="Magnuson J."/>
            <person name="Mondo S."/>
            <person name="Nolan M."/>
            <person name="Ohm R."/>
            <person name="Pangilinan J."/>
            <person name="Park H.-J."/>
            <person name="Ramirez L."/>
            <person name="Alfaro M."/>
            <person name="Sun H."/>
            <person name="Tritt A."/>
            <person name="Yoshinaga Y."/>
            <person name="Zwiers L.-H."/>
            <person name="Turgeon B."/>
            <person name="Goodwin S."/>
            <person name="Spatafora J."/>
            <person name="Crous P."/>
            <person name="Grigoriev I."/>
        </authorList>
    </citation>
    <scope>NUCLEOTIDE SEQUENCE [LARGE SCALE GENOMIC DNA]</scope>
    <source>
        <strain evidence="3">CBS 304.66</strain>
    </source>
</reference>
<dbReference type="PROSITE" id="PS50878">
    <property type="entry name" value="RT_POL"/>
    <property type="match status" value="1"/>
</dbReference>
<evidence type="ECO:0000313" key="2">
    <source>
        <dbReference type="EMBL" id="KAF2258042.1"/>
    </source>
</evidence>
<dbReference type="Proteomes" id="UP000800093">
    <property type="component" value="Unassembled WGS sequence"/>
</dbReference>
<name>A0A9P4MXA9_9PLEO</name>
<evidence type="ECO:0000313" key="3">
    <source>
        <dbReference type="Proteomes" id="UP000800093"/>
    </source>
</evidence>
<accession>A0A9P4MXA9</accession>
<dbReference type="InterPro" id="IPR043502">
    <property type="entry name" value="DNA/RNA_pol_sf"/>
</dbReference>
<dbReference type="SUPFAM" id="SSF56672">
    <property type="entry name" value="DNA/RNA polymerases"/>
    <property type="match status" value="1"/>
</dbReference>
<dbReference type="AlphaFoldDB" id="A0A9P4MXA9"/>
<protein>
    <recommendedName>
        <fullName evidence="1">Reverse transcriptase domain-containing protein</fullName>
    </recommendedName>
</protein>
<organism evidence="2 3">
    <name type="scientific">Lojkania enalia</name>
    <dbReference type="NCBI Taxonomy" id="147567"/>
    <lineage>
        <taxon>Eukaryota</taxon>
        <taxon>Fungi</taxon>
        <taxon>Dikarya</taxon>
        <taxon>Ascomycota</taxon>
        <taxon>Pezizomycotina</taxon>
        <taxon>Dothideomycetes</taxon>
        <taxon>Pleosporomycetidae</taxon>
        <taxon>Pleosporales</taxon>
        <taxon>Pleosporales incertae sedis</taxon>
        <taxon>Lojkania</taxon>
    </lineage>
</organism>
<feature type="domain" description="Reverse transcriptase" evidence="1">
    <location>
        <begin position="1"/>
        <end position="60"/>
    </location>
</feature>
<proteinExistence type="predicted"/>
<comment type="caution">
    <text evidence="2">The sequence shown here is derived from an EMBL/GenBank/DDBJ whole genome shotgun (WGS) entry which is preliminary data.</text>
</comment>